<name>A0AAW0H3H9_MYOGA</name>
<organism evidence="2 3">
    <name type="scientific">Myodes glareolus</name>
    <name type="common">Bank vole</name>
    <name type="synonym">Clethrionomys glareolus</name>
    <dbReference type="NCBI Taxonomy" id="447135"/>
    <lineage>
        <taxon>Eukaryota</taxon>
        <taxon>Metazoa</taxon>
        <taxon>Chordata</taxon>
        <taxon>Craniata</taxon>
        <taxon>Vertebrata</taxon>
        <taxon>Euteleostomi</taxon>
        <taxon>Mammalia</taxon>
        <taxon>Eutheria</taxon>
        <taxon>Euarchontoglires</taxon>
        <taxon>Glires</taxon>
        <taxon>Rodentia</taxon>
        <taxon>Myomorpha</taxon>
        <taxon>Muroidea</taxon>
        <taxon>Cricetidae</taxon>
        <taxon>Arvicolinae</taxon>
        <taxon>Myodes</taxon>
    </lineage>
</organism>
<comment type="caution">
    <text evidence="2">The sequence shown here is derived from an EMBL/GenBank/DDBJ whole genome shotgun (WGS) entry which is preliminary data.</text>
</comment>
<evidence type="ECO:0000313" key="2">
    <source>
        <dbReference type="EMBL" id="KAK7796291.1"/>
    </source>
</evidence>
<feature type="compositionally biased region" description="Basic residues" evidence="1">
    <location>
        <begin position="46"/>
        <end position="58"/>
    </location>
</feature>
<protein>
    <submittedName>
        <fullName evidence="2">Uncharacterized protein</fullName>
    </submittedName>
</protein>
<evidence type="ECO:0000313" key="3">
    <source>
        <dbReference type="Proteomes" id="UP001488838"/>
    </source>
</evidence>
<dbReference type="AlphaFoldDB" id="A0AAW0H3H9"/>
<dbReference type="EMBL" id="JBBHLL010001268">
    <property type="protein sequence ID" value="KAK7796291.1"/>
    <property type="molecule type" value="Genomic_DNA"/>
</dbReference>
<accession>A0AAW0H3H9</accession>
<evidence type="ECO:0000256" key="1">
    <source>
        <dbReference type="SAM" id="MobiDB-lite"/>
    </source>
</evidence>
<gene>
    <name evidence="2" type="ORF">U0070_008290</name>
</gene>
<sequence>VWVLWHSTGWSDDSDIWGDTTSKEALHKAVASFNNALKKDKPNGTARRKPAKKSKNPKKNVPNSLENGGDKCAAVGSEGGCVHPAGLRVTPCEVDTKTEEDAQEDENERQASFGSPRSKPHESNCFVELLFPSFTHNAKVKTGTRKARSEIQWLTTSTTSMAPSCYVGCLHSLWDHQYFSHPSHVFRLSERHQCLGR</sequence>
<keyword evidence="3" id="KW-1185">Reference proteome</keyword>
<reference evidence="2 3" key="1">
    <citation type="journal article" date="2023" name="bioRxiv">
        <title>Conserved and derived expression patterns and positive selection on dental genes reveal complex evolutionary context of ever-growing rodent molars.</title>
        <authorList>
            <person name="Calamari Z.T."/>
            <person name="Song A."/>
            <person name="Cohen E."/>
            <person name="Akter M."/>
            <person name="Roy R.D."/>
            <person name="Hallikas O."/>
            <person name="Christensen M.M."/>
            <person name="Li P."/>
            <person name="Marangoni P."/>
            <person name="Jernvall J."/>
            <person name="Klein O.D."/>
        </authorList>
    </citation>
    <scope>NUCLEOTIDE SEQUENCE [LARGE SCALE GENOMIC DNA]</scope>
    <source>
        <strain evidence="2">V071</strain>
    </source>
</reference>
<feature type="region of interest" description="Disordered" evidence="1">
    <location>
        <begin position="33"/>
        <end position="69"/>
    </location>
</feature>
<feature type="non-terminal residue" evidence="2">
    <location>
        <position position="1"/>
    </location>
</feature>
<proteinExistence type="predicted"/>
<dbReference type="Proteomes" id="UP001488838">
    <property type="component" value="Unassembled WGS sequence"/>
</dbReference>
<feature type="non-terminal residue" evidence="2">
    <location>
        <position position="197"/>
    </location>
</feature>
<feature type="region of interest" description="Disordered" evidence="1">
    <location>
        <begin position="95"/>
        <end position="121"/>
    </location>
</feature>